<dbReference type="OrthoDB" id="2065410at2"/>
<dbReference type="Proteomes" id="UP000051645">
    <property type="component" value="Unassembled WGS sequence"/>
</dbReference>
<protein>
    <submittedName>
        <fullName evidence="2">Mhp</fullName>
    </submittedName>
</protein>
<dbReference type="AlphaFoldDB" id="A0A0R2FYQ0"/>
<dbReference type="SUPFAM" id="SSF56563">
    <property type="entry name" value="Major capsid protein gp5"/>
    <property type="match status" value="1"/>
</dbReference>
<dbReference type="PATRIC" id="fig|81857.3.peg.112"/>
<evidence type="ECO:0000313" key="1">
    <source>
        <dbReference type="EMBL" id="KRN29229.1"/>
    </source>
</evidence>
<evidence type="ECO:0000313" key="4">
    <source>
        <dbReference type="Proteomes" id="UP000051751"/>
    </source>
</evidence>
<dbReference type="EMBL" id="JQAT01000001">
    <property type="protein sequence ID" value="KRN29229.1"/>
    <property type="molecule type" value="Genomic_DNA"/>
</dbReference>
<comment type="caution">
    <text evidence="2">The sequence shown here is derived from an EMBL/GenBank/DDBJ whole genome shotgun (WGS) entry which is preliminary data.</text>
</comment>
<reference evidence="3 4" key="1">
    <citation type="journal article" date="2015" name="Genome Announc.">
        <title>Expanding the biotechnology potential of lactobacilli through comparative genomics of 213 strains and associated genera.</title>
        <authorList>
            <person name="Sun Z."/>
            <person name="Harris H.M."/>
            <person name="McCann A."/>
            <person name="Guo C."/>
            <person name="Argimon S."/>
            <person name="Zhang W."/>
            <person name="Yang X."/>
            <person name="Jeffery I.B."/>
            <person name="Cooney J.C."/>
            <person name="Kagawa T.F."/>
            <person name="Liu W."/>
            <person name="Song Y."/>
            <person name="Salvetti E."/>
            <person name="Wrobel A."/>
            <person name="Rasinkangas P."/>
            <person name="Parkhill J."/>
            <person name="Rea M.C."/>
            <person name="O'Sullivan O."/>
            <person name="Ritari J."/>
            <person name="Douillard F.P."/>
            <person name="Paul Ross R."/>
            <person name="Yang R."/>
            <person name="Briner A.E."/>
            <person name="Felis G.E."/>
            <person name="de Vos W.M."/>
            <person name="Barrangou R."/>
            <person name="Klaenhammer T.R."/>
            <person name="Caufield P.W."/>
            <person name="Cui Y."/>
            <person name="Zhang H."/>
            <person name="O'Toole P.W."/>
        </authorList>
    </citation>
    <scope>NUCLEOTIDE SEQUENCE [LARGE SCALE GENOMIC DNA]</scope>
    <source>
        <strain evidence="1 4">ATCC BAA-66</strain>
        <strain evidence="2 3">DSM 13344</strain>
    </source>
</reference>
<sequence>MADTAPTKLADLIDPEVLAPITQYELQKALRFTPLASVDTNLQGKPGDTITFPAYTYIGDAVDVPEGEPIPLDKIGTSTKSVTIKKAGKGTEITDEAVLSGYGDPKGESSRQLGLSIANKVDDDLLDAAKTTTQKITAPATVDGLQSALDMFNDEDAQTYVLIVSPKTAALLRKDANSIKAGSDVGANALISGTYANILGVEIVRSRKLADTEGLLFKIVSNHPALKLVMKRAVQVETARDIIKKETIITADEHFASYLYDETKVVNITIGAGAGTASAPIKATKVAVKK</sequence>
<dbReference type="NCBIfam" id="TIGR04387">
    <property type="entry name" value="capsid_maj_N4"/>
    <property type="match status" value="1"/>
</dbReference>
<name>A0A0R2FYQ0_9LACO</name>
<gene>
    <name evidence="1" type="ORF">IV38_GL000109</name>
    <name evidence="2" type="ORF">IV40_GL001409</name>
</gene>
<evidence type="ECO:0000313" key="3">
    <source>
        <dbReference type="Proteomes" id="UP000051645"/>
    </source>
</evidence>
<proteinExistence type="predicted"/>
<dbReference type="Pfam" id="PF25209">
    <property type="entry name" value="Phage_capsid_4"/>
    <property type="match status" value="1"/>
</dbReference>
<organism evidence="2 3">
    <name type="scientific">Lactobacillus selangorensis</name>
    <dbReference type="NCBI Taxonomy" id="81857"/>
    <lineage>
        <taxon>Bacteria</taxon>
        <taxon>Bacillati</taxon>
        <taxon>Bacillota</taxon>
        <taxon>Bacilli</taxon>
        <taxon>Lactobacillales</taxon>
        <taxon>Lactobacillaceae</taxon>
        <taxon>Lactobacillus</taxon>
    </lineage>
</organism>
<dbReference type="STRING" id="81857.IV38_GL000109"/>
<dbReference type="EMBL" id="JQAZ01000004">
    <property type="protein sequence ID" value="KRN31413.1"/>
    <property type="molecule type" value="Genomic_DNA"/>
</dbReference>
<accession>A0A0R2FYQ0</accession>
<dbReference type="Proteomes" id="UP000051751">
    <property type="component" value="Unassembled WGS sequence"/>
</dbReference>
<evidence type="ECO:0000313" key="2">
    <source>
        <dbReference type="EMBL" id="KRN31413.1"/>
    </source>
</evidence>
<keyword evidence="3" id="KW-1185">Reference proteome</keyword>
<dbReference type="RefSeq" id="WP_057769689.1">
    <property type="nucleotide sequence ID" value="NZ_JQAT01000001.1"/>
</dbReference>